<organism evidence="3 4">
    <name type="scientific">Mumia zhuanghuii</name>
    <dbReference type="NCBI Taxonomy" id="2585211"/>
    <lineage>
        <taxon>Bacteria</taxon>
        <taxon>Bacillati</taxon>
        <taxon>Actinomycetota</taxon>
        <taxon>Actinomycetes</taxon>
        <taxon>Propionibacteriales</taxon>
        <taxon>Nocardioidaceae</taxon>
        <taxon>Mumia</taxon>
    </lineage>
</organism>
<dbReference type="OrthoDB" id="3240395at2"/>
<dbReference type="EMBL" id="VDFQ02000001">
    <property type="protein sequence ID" value="KAA1424855.1"/>
    <property type="molecule type" value="Genomic_DNA"/>
</dbReference>
<dbReference type="RefSeq" id="WP_149768028.1">
    <property type="nucleotide sequence ID" value="NZ_VDFQ02000001.1"/>
</dbReference>
<evidence type="ECO:0000256" key="1">
    <source>
        <dbReference type="SAM" id="Phobius"/>
    </source>
</evidence>
<evidence type="ECO:0000313" key="3">
    <source>
        <dbReference type="EMBL" id="KAA1424855.1"/>
    </source>
</evidence>
<dbReference type="InterPro" id="IPR036938">
    <property type="entry name" value="PAP2/HPO_sf"/>
</dbReference>
<feature type="transmembrane region" description="Helical" evidence="1">
    <location>
        <begin position="256"/>
        <end position="274"/>
    </location>
</feature>
<keyword evidence="1" id="KW-1133">Transmembrane helix</keyword>
<dbReference type="SUPFAM" id="SSF48317">
    <property type="entry name" value="Acid phosphatase/Vanadium-dependent haloperoxidase"/>
    <property type="match status" value="1"/>
</dbReference>
<feature type="transmembrane region" description="Helical" evidence="1">
    <location>
        <begin position="191"/>
        <end position="211"/>
    </location>
</feature>
<gene>
    <name evidence="3" type="ORF">FE697_002785</name>
</gene>
<reference evidence="3 4" key="1">
    <citation type="submission" date="2019-09" db="EMBL/GenBank/DDBJ databases">
        <title>Mumia zhuanghuii sp. nov. isolated from the intestinal contents of plateau pika (Ochotona curzoniae) in the Qinghai-Tibet plateau of China.</title>
        <authorList>
            <person name="Tian Z."/>
        </authorList>
    </citation>
    <scope>NUCLEOTIDE SEQUENCE [LARGE SCALE GENOMIC DNA]</scope>
    <source>
        <strain evidence="4">350</strain>
    </source>
</reference>
<proteinExistence type="predicted"/>
<evidence type="ECO:0000259" key="2">
    <source>
        <dbReference type="SMART" id="SM00014"/>
    </source>
</evidence>
<sequence length="283" mass="28825">MAPPTVTRAPSAARVPGRGRTISAALALLVLSVTALYLVVTYLLATRDGQRLDQSAMEAVYARRDALEQLLSVLGYLSIGTMAAAMVVLAAMAVLRRRFAAAFGAVVLLVGANVTTQLLKRAILERPDYSYGWHVNSLPSGHTTAAISLVLAALLVAPIALRWLVVMGGTGVVVLTGVSTVVAGWHRPADVLAALAVGLIWGAGVVLVLALRRGGPPAGTLLGSLGLALVGAAVAGVVLLVIGVRPDGGWSGLGPAAAVMAAIGFATALSVAVFDRLSSVFAR</sequence>
<dbReference type="Pfam" id="PF01569">
    <property type="entry name" value="PAP2"/>
    <property type="match status" value="1"/>
</dbReference>
<feature type="domain" description="Phosphatidic acid phosphatase type 2/haloperoxidase" evidence="2">
    <location>
        <begin position="78"/>
        <end position="206"/>
    </location>
</feature>
<dbReference type="AlphaFoldDB" id="A0A5Q6S393"/>
<feature type="transmembrane region" description="Helical" evidence="1">
    <location>
        <begin position="21"/>
        <end position="45"/>
    </location>
</feature>
<dbReference type="Gene3D" id="1.20.144.10">
    <property type="entry name" value="Phosphatidic acid phosphatase type 2/haloperoxidase"/>
    <property type="match status" value="1"/>
</dbReference>
<protein>
    <submittedName>
        <fullName evidence="3">Phosphatase PAP2 family protein</fullName>
    </submittedName>
</protein>
<feature type="transmembrane region" description="Helical" evidence="1">
    <location>
        <begin position="139"/>
        <end position="157"/>
    </location>
</feature>
<keyword evidence="1" id="KW-0472">Membrane</keyword>
<dbReference type="SMART" id="SM00014">
    <property type="entry name" value="acidPPc"/>
    <property type="match status" value="1"/>
</dbReference>
<accession>A0A5Q6S393</accession>
<evidence type="ECO:0000313" key="4">
    <source>
        <dbReference type="Proteomes" id="UP000307768"/>
    </source>
</evidence>
<feature type="transmembrane region" description="Helical" evidence="1">
    <location>
        <begin position="164"/>
        <end position="185"/>
    </location>
</feature>
<name>A0A5Q6S393_9ACTN</name>
<feature type="transmembrane region" description="Helical" evidence="1">
    <location>
        <begin position="73"/>
        <end position="92"/>
    </location>
</feature>
<comment type="caution">
    <text evidence="3">The sequence shown here is derived from an EMBL/GenBank/DDBJ whole genome shotgun (WGS) entry which is preliminary data.</text>
</comment>
<feature type="transmembrane region" description="Helical" evidence="1">
    <location>
        <begin position="218"/>
        <end position="244"/>
    </location>
</feature>
<dbReference type="InterPro" id="IPR000326">
    <property type="entry name" value="PAP2/HPO"/>
</dbReference>
<dbReference type="Proteomes" id="UP000307768">
    <property type="component" value="Unassembled WGS sequence"/>
</dbReference>
<feature type="transmembrane region" description="Helical" evidence="1">
    <location>
        <begin position="99"/>
        <end position="119"/>
    </location>
</feature>
<keyword evidence="1" id="KW-0812">Transmembrane</keyword>